<comment type="similarity">
    <text evidence="9">In the N-terminal section; belongs to the UvrB family.</text>
</comment>
<evidence type="ECO:0000256" key="6">
    <source>
        <dbReference type="ARBA" id="ARBA00022840"/>
    </source>
</evidence>
<dbReference type="InterPro" id="IPR001650">
    <property type="entry name" value="Helicase_C-like"/>
</dbReference>
<dbReference type="InterPro" id="IPR027417">
    <property type="entry name" value="P-loop_NTPase"/>
</dbReference>
<dbReference type="InterPro" id="IPR036101">
    <property type="entry name" value="CarD-like/TRCF_RID_sf"/>
</dbReference>
<dbReference type="InterPro" id="IPR041471">
    <property type="entry name" value="UvrB_inter"/>
</dbReference>
<dbReference type="InterPro" id="IPR014001">
    <property type="entry name" value="Helicase_ATP-bd"/>
</dbReference>
<evidence type="ECO:0000259" key="11">
    <source>
        <dbReference type="PROSITE" id="PS51194"/>
    </source>
</evidence>
<dbReference type="PANTHER" id="PTHR47964:SF1">
    <property type="entry name" value="ATP-DEPENDENT DNA HELICASE HOMOLOG RECG, CHLOROPLASTIC"/>
    <property type="match status" value="1"/>
</dbReference>
<dbReference type="SMART" id="SM00487">
    <property type="entry name" value="DEXDc"/>
    <property type="match status" value="1"/>
</dbReference>
<dbReference type="Gene3D" id="3.40.50.300">
    <property type="entry name" value="P-loop containing nucleotide triphosphate hydrolases"/>
    <property type="match status" value="2"/>
</dbReference>
<gene>
    <name evidence="9" type="primary">mfd</name>
    <name evidence="12" type="ORF">A2988_01715</name>
</gene>
<dbReference type="PROSITE" id="PS51192">
    <property type="entry name" value="HELICASE_ATP_BIND_1"/>
    <property type="match status" value="1"/>
</dbReference>
<dbReference type="Pfam" id="PF17757">
    <property type="entry name" value="UvrB_inter"/>
    <property type="match status" value="1"/>
</dbReference>
<dbReference type="SUPFAM" id="SSF141259">
    <property type="entry name" value="CarD-like"/>
    <property type="match status" value="1"/>
</dbReference>
<dbReference type="EMBL" id="MEYS01000002">
    <property type="protein sequence ID" value="OGD34176.1"/>
    <property type="molecule type" value="Genomic_DNA"/>
</dbReference>
<keyword evidence="2 9" id="KW-0547">Nucleotide-binding</keyword>
<evidence type="ECO:0000256" key="8">
    <source>
        <dbReference type="ARBA" id="ARBA00023204"/>
    </source>
</evidence>
<dbReference type="CDD" id="cd17991">
    <property type="entry name" value="DEXHc_TRCF"/>
    <property type="match status" value="1"/>
</dbReference>
<dbReference type="HAMAP" id="MF_00969">
    <property type="entry name" value="TRCF"/>
    <property type="match status" value="1"/>
</dbReference>
<dbReference type="SUPFAM" id="SSF52540">
    <property type="entry name" value="P-loop containing nucleoside triphosphate hydrolases"/>
    <property type="match status" value="3"/>
</dbReference>
<evidence type="ECO:0000256" key="4">
    <source>
        <dbReference type="ARBA" id="ARBA00022801"/>
    </source>
</evidence>
<dbReference type="GO" id="GO:0005737">
    <property type="term" value="C:cytoplasm"/>
    <property type="evidence" value="ECO:0007669"/>
    <property type="project" value="UniProtKB-SubCell"/>
</dbReference>
<dbReference type="Pfam" id="PF02559">
    <property type="entry name" value="CarD_TRCF_RID"/>
    <property type="match status" value="1"/>
</dbReference>
<dbReference type="SMART" id="SM01058">
    <property type="entry name" value="CarD_TRCF"/>
    <property type="match status" value="1"/>
</dbReference>
<dbReference type="GO" id="GO:0005524">
    <property type="term" value="F:ATP binding"/>
    <property type="evidence" value="ECO:0007669"/>
    <property type="project" value="UniProtKB-UniRule"/>
</dbReference>
<dbReference type="InterPro" id="IPR003711">
    <property type="entry name" value="CarD-like/TRCF_RID"/>
</dbReference>
<dbReference type="GO" id="GO:0016787">
    <property type="term" value="F:hydrolase activity"/>
    <property type="evidence" value="ECO:0007669"/>
    <property type="project" value="UniProtKB-KW"/>
</dbReference>
<dbReference type="Pfam" id="PF00270">
    <property type="entry name" value="DEAD"/>
    <property type="match status" value="1"/>
</dbReference>
<feature type="domain" description="Helicase ATP-binding" evidence="10">
    <location>
        <begin position="294"/>
        <end position="455"/>
    </location>
</feature>
<evidence type="ECO:0000256" key="1">
    <source>
        <dbReference type="ARBA" id="ARBA00022490"/>
    </source>
</evidence>
<comment type="function">
    <text evidence="9">Couples transcription and DNA repair by recognizing RNA polymerase (RNAP) stalled at DNA lesions. Mediates ATP-dependent release of RNAP and its truncated transcript from the DNA, and recruitment of nucleotide excision repair machinery to the damaged site.</text>
</comment>
<feature type="domain" description="Helicase C-terminal" evidence="11">
    <location>
        <begin position="476"/>
        <end position="629"/>
    </location>
</feature>
<keyword evidence="1 9" id="KW-0963">Cytoplasm</keyword>
<dbReference type="STRING" id="1797298.A2988_01715"/>
<keyword evidence="6 9" id="KW-0067">ATP-binding</keyword>
<evidence type="ECO:0000313" key="12">
    <source>
        <dbReference type="EMBL" id="OGD34176.1"/>
    </source>
</evidence>
<keyword evidence="7 9" id="KW-0238">DNA-binding</keyword>
<evidence type="ECO:0000256" key="3">
    <source>
        <dbReference type="ARBA" id="ARBA00022763"/>
    </source>
</evidence>
<proteinExistence type="inferred from homology"/>
<keyword evidence="8 9" id="KW-0234">DNA repair</keyword>
<evidence type="ECO:0000256" key="9">
    <source>
        <dbReference type="HAMAP-Rule" id="MF_00969"/>
    </source>
</evidence>
<dbReference type="SMART" id="SM00490">
    <property type="entry name" value="HELICc"/>
    <property type="match status" value="1"/>
</dbReference>
<dbReference type="Pfam" id="PF00271">
    <property type="entry name" value="Helicase_C"/>
    <property type="match status" value="1"/>
</dbReference>
<name>A0A1F5BU92_9BACT</name>
<comment type="similarity">
    <text evidence="9">In the C-terminal section; belongs to the helicase family. RecG subfamily.</text>
</comment>
<evidence type="ECO:0000259" key="10">
    <source>
        <dbReference type="PROSITE" id="PS51192"/>
    </source>
</evidence>
<evidence type="ECO:0000256" key="7">
    <source>
        <dbReference type="ARBA" id="ARBA00023125"/>
    </source>
</evidence>
<keyword evidence="3 9" id="KW-0227">DNA damage</keyword>
<dbReference type="Gene3D" id="2.40.10.170">
    <property type="match status" value="1"/>
</dbReference>
<dbReference type="PANTHER" id="PTHR47964">
    <property type="entry name" value="ATP-DEPENDENT DNA HELICASE HOMOLOG RECG, CHLOROPLASTIC"/>
    <property type="match status" value="1"/>
</dbReference>
<dbReference type="GO" id="GO:0003678">
    <property type="term" value="F:DNA helicase activity"/>
    <property type="evidence" value="ECO:0007669"/>
    <property type="project" value="TreeGrafter"/>
</dbReference>
<accession>A0A1F5BU92</accession>
<dbReference type="GO" id="GO:0003684">
    <property type="term" value="F:damaged DNA binding"/>
    <property type="evidence" value="ECO:0007669"/>
    <property type="project" value="InterPro"/>
</dbReference>
<dbReference type="Gene3D" id="3.30.2060.10">
    <property type="entry name" value="Penicillin-binding protein 1b domain"/>
    <property type="match status" value="1"/>
</dbReference>
<dbReference type="InterPro" id="IPR011545">
    <property type="entry name" value="DEAD/DEAH_box_helicase_dom"/>
</dbReference>
<evidence type="ECO:0000256" key="2">
    <source>
        <dbReference type="ARBA" id="ARBA00022741"/>
    </source>
</evidence>
<protein>
    <recommendedName>
        <fullName evidence="9">Transcription-repair-coupling factor</fullName>
        <shortName evidence="9">TRCF</shortName>
        <ecNumber evidence="9">3.6.4.-</ecNumber>
    </recommendedName>
</protein>
<dbReference type="AlphaFoldDB" id="A0A1F5BU92"/>
<dbReference type="InterPro" id="IPR004576">
    <property type="entry name" value="Mfd"/>
</dbReference>
<keyword evidence="5" id="KW-0347">Helicase</keyword>
<evidence type="ECO:0000256" key="5">
    <source>
        <dbReference type="ARBA" id="ARBA00022806"/>
    </source>
</evidence>
<dbReference type="EC" id="3.6.4.-" evidence="9"/>
<dbReference type="Proteomes" id="UP000176650">
    <property type="component" value="Unassembled WGS sequence"/>
</dbReference>
<keyword evidence="4 9" id="KW-0378">Hydrolase</keyword>
<organism evidence="12 13">
    <name type="scientific">Candidatus Azambacteria bacterium RIFCSPLOWO2_01_FULL_46_25</name>
    <dbReference type="NCBI Taxonomy" id="1797298"/>
    <lineage>
        <taxon>Bacteria</taxon>
        <taxon>Candidatus Azamiibacteriota</taxon>
    </lineage>
</organism>
<dbReference type="InterPro" id="IPR047112">
    <property type="entry name" value="RecG/Mfd"/>
</dbReference>
<comment type="subcellular location">
    <subcellularLocation>
        <location evidence="9">Cytoplasm</location>
    </subcellularLocation>
</comment>
<dbReference type="PROSITE" id="PS51194">
    <property type="entry name" value="HELICASE_CTER"/>
    <property type="match status" value="1"/>
</dbReference>
<dbReference type="GO" id="GO:0006355">
    <property type="term" value="P:regulation of DNA-templated transcription"/>
    <property type="evidence" value="ECO:0007669"/>
    <property type="project" value="UniProtKB-UniRule"/>
</dbReference>
<comment type="caution">
    <text evidence="12">The sequence shown here is derived from an EMBL/GenBank/DDBJ whole genome shotgun (WGS) entry which is preliminary data.</text>
</comment>
<sequence length="671" mass="76050">MLQVSRELLIAAFIPSFAERDVLWFSENAKKIKKLARADSFWKEHVLFLEEGQRASMSECLRSLDSLHYEKVQTVSAHGEFSTLGGTVTVFPLNSDRPARIEFLGNTIERIAFLEQKEVAQEVRAADEGEPRQRREWLLKKEMLKREISHLHNLKEGDFVVHLDHGIGIFRGMLPNWSGSGETYYLLEYAPPKDSAEHDKLYVPESQAKKLSRYLGLEQPAIHRLSGTVWEHAKKKVTEDAQAFAKELIELYSKRHIARRAAYAIGAEQKEFEGLFEHMETHDQQQAIEDVLADMQKSEPMDRLVCGDVGFGKTEVAMRAAFAAVYAGKQVAVLCPTTVLADQHAETFKSRFAKFPVSIGMLSRFETKQAQKETVRKLKEGKVDIVIGTHRILSKDVDFKNLGMLIIDEEQRFGVRQKEKLKKFRENIDVLSLSATPIPRTLYLALSGMRAISTIATPPLGRQTIETFILPYNRDVIKKAIEYERARHGQVYFLHNKIETIEKVKETLKELVPKAKFEAVHGRTGEVRLRAVMHAFKEKKFDVLVATTIIENGLDIKNANTLIVDDATRLGLAQAYQIRGRIGRAEHKAHAYFLYPSKVLSEDAKKRLEALQEATELGSGYFIAQRDLEIRGAGNILGKKQSGAVNAIGLNLYCQILNEAVEKLSIEVQPR</sequence>
<dbReference type="GO" id="GO:0000716">
    <property type="term" value="P:transcription-coupled nucleotide-excision repair, DNA damage recognition"/>
    <property type="evidence" value="ECO:0007669"/>
    <property type="project" value="UniProtKB-UniRule"/>
</dbReference>
<reference evidence="12 13" key="1">
    <citation type="journal article" date="2016" name="Nat. Commun.">
        <title>Thousands of microbial genomes shed light on interconnected biogeochemical processes in an aquifer system.</title>
        <authorList>
            <person name="Anantharaman K."/>
            <person name="Brown C.T."/>
            <person name="Hug L.A."/>
            <person name="Sharon I."/>
            <person name="Castelle C.J."/>
            <person name="Probst A.J."/>
            <person name="Thomas B.C."/>
            <person name="Singh A."/>
            <person name="Wilkins M.J."/>
            <person name="Karaoz U."/>
            <person name="Brodie E.L."/>
            <person name="Williams K.H."/>
            <person name="Hubbard S.S."/>
            <person name="Banfield J.F."/>
        </authorList>
    </citation>
    <scope>NUCLEOTIDE SEQUENCE [LARGE SCALE GENOMIC DNA]</scope>
</reference>
<evidence type="ECO:0000313" key="13">
    <source>
        <dbReference type="Proteomes" id="UP000176650"/>
    </source>
</evidence>